<dbReference type="AlphaFoldDB" id="A0AA88PB44"/>
<reference evidence="2" key="1">
    <citation type="submission" date="2023-08" db="EMBL/GenBank/DDBJ databases">
        <title>Chromosome-level Genome Assembly of mud carp (Cirrhinus molitorella).</title>
        <authorList>
            <person name="Liu H."/>
        </authorList>
    </citation>
    <scope>NUCLEOTIDE SEQUENCE</scope>
    <source>
        <strain evidence="2">Prfri</strain>
        <tissue evidence="2">Muscle</tissue>
    </source>
</reference>
<sequence length="132" mass="15014">MSGDNAPSFVAAVAEKRRPAGSSCESSGSRARDAGNQSLFVKCCTSDASAGRIGDDSYRLFLQPQSEDTHSAEGTHDRQKNRETRRRRRRRRRSRFHGNTIIRFTKRRRFHLKSETTLLKCLIQTYSPVPLT</sequence>
<gene>
    <name evidence="2" type="ORF">Q8A67_020049</name>
</gene>
<feature type="region of interest" description="Disordered" evidence="1">
    <location>
        <begin position="1"/>
        <end position="33"/>
    </location>
</feature>
<protein>
    <submittedName>
        <fullName evidence="2">Uncharacterized protein</fullName>
    </submittedName>
</protein>
<dbReference type="EMBL" id="JAUYZG010000019">
    <property type="protein sequence ID" value="KAK2879258.1"/>
    <property type="molecule type" value="Genomic_DNA"/>
</dbReference>
<evidence type="ECO:0000313" key="3">
    <source>
        <dbReference type="Proteomes" id="UP001187343"/>
    </source>
</evidence>
<proteinExistence type="predicted"/>
<keyword evidence="3" id="KW-1185">Reference proteome</keyword>
<name>A0AA88PB44_9TELE</name>
<accession>A0AA88PB44</accession>
<feature type="compositionally biased region" description="Polar residues" evidence="1">
    <location>
        <begin position="23"/>
        <end position="33"/>
    </location>
</feature>
<feature type="compositionally biased region" description="Basic and acidic residues" evidence="1">
    <location>
        <begin position="67"/>
        <end position="82"/>
    </location>
</feature>
<evidence type="ECO:0000313" key="2">
    <source>
        <dbReference type="EMBL" id="KAK2879258.1"/>
    </source>
</evidence>
<dbReference type="Proteomes" id="UP001187343">
    <property type="component" value="Unassembled WGS sequence"/>
</dbReference>
<organism evidence="2 3">
    <name type="scientific">Cirrhinus molitorella</name>
    <name type="common">mud carp</name>
    <dbReference type="NCBI Taxonomy" id="172907"/>
    <lineage>
        <taxon>Eukaryota</taxon>
        <taxon>Metazoa</taxon>
        <taxon>Chordata</taxon>
        <taxon>Craniata</taxon>
        <taxon>Vertebrata</taxon>
        <taxon>Euteleostomi</taxon>
        <taxon>Actinopterygii</taxon>
        <taxon>Neopterygii</taxon>
        <taxon>Teleostei</taxon>
        <taxon>Ostariophysi</taxon>
        <taxon>Cypriniformes</taxon>
        <taxon>Cyprinidae</taxon>
        <taxon>Labeoninae</taxon>
        <taxon>Labeonini</taxon>
        <taxon>Cirrhinus</taxon>
    </lineage>
</organism>
<evidence type="ECO:0000256" key="1">
    <source>
        <dbReference type="SAM" id="MobiDB-lite"/>
    </source>
</evidence>
<comment type="caution">
    <text evidence="2">The sequence shown here is derived from an EMBL/GenBank/DDBJ whole genome shotgun (WGS) entry which is preliminary data.</text>
</comment>
<feature type="compositionally biased region" description="Basic residues" evidence="1">
    <location>
        <begin position="83"/>
        <end position="96"/>
    </location>
</feature>
<feature type="region of interest" description="Disordered" evidence="1">
    <location>
        <begin position="61"/>
        <end position="97"/>
    </location>
</feature>